<sequence length="229" mass="26065">GHRLRPPRRFRASFSAGGLRPADLLPPRARHSRLRRRRGRPPPLGRRDRARGADDRGNELAPGAARLLGRRRRRRPLGACRGLTRPPVPRPRPCRRRPGGHLPAADALGHPGRGRGGCPGRHPDRRPGPRPVGGTVRHRRRLHPPPRRRHRRGGRLARPDRRQHPLRVRPRPLVLGCHGRRRRRRDPLPHLGDPPDLPDGPARGRRPGPLRRRRPPLLLRAADRRRAAV</sequence>
<dbReference type="AlphaFoldDB" id="A0A6J4VAV6"/>
<dbReference type="EMBL" id="CADCWF010000278">
    <property type="protein sequence ID" value="CAA9574052.1"/>
    <property type="molecule type" value="Genomic_DNA"/>
</dbReference>
<feature type="region of interest" description="Disordered" evidence="1">
    <location>
        <begin position="1"/>
        <end position="229"/>
    </location>
</feature>
<gene>
    <name evidence="2" type="ORF">AVDCRST_MAG59-3804</name>
</gene>
<feature type="non-terminal residue" evidence="2">
    <location>
        <position position="229"/>
    </location>
</feature>
<feature type="compositionally biased region" description="Basic residues" evidence="1">
    <location>
        <begin position="28"/>
        <end position="40"/>
    </location>
</feature>
<feature type="compositionally biased region" description="Basic residues" evidence="1">
    <location>
        <begin position="203"/>
        <end position="215"/>
    </location>
</feature>
<feature type="compositionally biased region" description="Basic residues" evidence="1">
    <location>
        <begin position="1"/>
        <end position="11"/>
    </location>
</feature>
<reference evidence="2" key="1">
    <citation type="submission" date="2020-02" db="EMBL/GenBank/DDBJ databases">
        <authorList>
            <person name="Meier V. D."/>
        </authorList>
    </citation>
    <scope>NUCLEOTIDE SEQUENCE</scope>
    <source>
        <strain evidence="2">AVDCRST_MAG59</strain>
    </source>
</reference>
<evidence type="ECO:0000313" key="2">
    <source>
        <dbReference type="EMBL" id="CAA9574052.1"/>
    </source>
</evidence>
<feature type="compositionally biased region" description="Basic and acidic residues" evidence="1">
    <location>
        <begin position="45"/>
        <end position="58"/>
    </location>
</feature>
<name>A0A6J4VAV6_9BACT</name>
<organism evidence="2">
    <name type="scientific">uncultured Thermomicrobiales bacterium</name>
    <dbReference type="NCBI Taxonomy" id="1645740"/>
    <lineage>
        <taxon>Bacteria</taxon>
        <taxon>Pseudomonadati</taxon>
        <taxon>Thermomicrobiota</taxon>
        <taxon>Thermomicrobia</taxon>
        <taxon>Thermomicrobiales</taxon>
        <taxon>environmental samples</taxon>
    </lineage>
</organism>
<feature type="compositionally biased region" description="Basic residues" evidence="1">
    <location>
        <begin position="136"/>
        <end position="155"/>
    </location>
</feature>
<proteinExistence type="predicted"/>
<accession>A0A6J4VAV6</accession>
<protein>
    <submittedName>
        <fullName evidence="2">Uncharacterized protein</fullName>
    </submittedName>
</protein>
<feature type="non-terminal residue" evidence="2">
    <location>
        <position position="1"/>
    </location>
</feature>
<evidence type="ECO:0000256" key="1">
    <source>
        <dbReference type="SAM" id="MobiDB-lite"/>
    </source>
</evidence>